<sequence>CATSRPRAWPSSTTSSWVSTGTATSRRWVGWAKPPGSRTVRPTSSASTTASRRRH</sequence>
<proteinExistence type="predicted"/>
<feature type="non-terminal residue" evidence="2">
    <location>
        <position position="55"/>
    </location>
</feature>
<organism evidence="2">
    <name type="scientific">uncultured Nocardioidaceae bacterium</name>
    <dbReference type="NCBI Taxonomy" id="253824"/>
    <lineage>
        <taxon>Bacteria</taxon>
        <taxon>Bacillati</taxon>
        <taxon>Actinomycetota</taxon>
        <taxon>Actinomycetes</taxon>
        <taxon>Propionibacteriales</taxon>
        <taxon>Nocardioidaceae</taxon>
        <taxon>environmental samples</taxon>
    </lineage>
</organism>
<feature type="compositionally biased region" description="Low complexity" evidence="1">
    <location>
        <begin position="11"/>
        <end position="25"/>
    </location>
</feature>
<accession>A0A6J4M1N0</accession>
<feature type="region of interest" description="Disordered" evidence="1">
    <location>
        <begin position="1"/>
        <end position="55"/>
    </location>
</feature>
<gene>
    <name evidence="2" type="ORF">AVDCRST_MAG24-1627</name>
</gene>
<evidence type="ECO:0000313" key="2">
    <source>
        <dbReference type="EMBL" id="CAA9347850.1"/>
    </source>
</evidence>
<name>A0A6J4M1N0_9ACTN</name>
<feature type="non-terminal residue" evidence="2">
    <location>
        <position position="1"/>
    </location>
</feature>
<evidence type="ECO:0000256" key="1">
    <source>
        <dbReference type="SAM" id="MobiDB-lite"/>
    </source>
</evidence>
<dbReference type="AlphaFoldDB" id="A0A6J4M1N0"/>
<reference evidence="2" key="1">
    <citation type="submission" date="2020-02" db="EMBL/GenBank/DDBJ databases">
        <authorList>
            <person name="Meier V. D."/>
        </authorList>
    </citation>
    <scope>NUCLEOTIDE SEQUENCE</scope>
    <source>
        <strain evidence="2">AVDCRST_MAG24</strain>
    </source>
</reference>
<protein>
    <submittedName>
        <fullName evidence="2">Uncharacterized protein</fullName>
    </submittedName>
</protein>
<dbReference type="EMBL" id="CADCUF010000238">
    <property type="protein sequence ID" value="CAA9347850.1"/>
    <property type="molecule type" value="Genomic_DNA"/>
</dbReference>
<feature type="compositionally biased region" description="Low complexity" evidence="1">
    <location>
        <begin position="37"/>
        <end position="55"/>
    </location>
</feature>